<keyword evidence="3" id="KW-1185">Reference proteome</keyword>
<protein>
    <submittedName>
        <fullName evidence="2">Aminotransferase class I/II-fold pyridoxal phosphate-dependent enzyme</fullName>
    </submittedName>
</protein>
<dbReference type="PANTHER" id="PTHR43510">
    <property type="entry name" value="AMINOTRANSFERASE FUNCTION, HYPOTHETICAL (EUROFUNG)"/>
    <property type="match status" value="1"/>
</dbReference>
<evidence type="ECO:0000259" key="1">
    <source>
        <dbReference type="Pfam" id="PF00155"/>
    </source>
</evidence>
<dbReference type="GO" id="GO:0008483">
    <property type="term" value="F:transaminase activity"/>
    <property type="evidence" value="ECO:0007669"/>
    <property type="project" value="UniProtKB-KW"/>
</dbReference>
<reference evidence="2 3" key="1">
    <citation type="submission" date="2021-12" db="EMBL/GenBank/DDBJ databases">
        <title>Discovery of the Pendulisporaceae a myxobacterial family with distinct sporulation behavior and unique specialized metabolism.</title>
        <authorList>
            <person name="Garcia R."/>
            <person name="Popoff A."/>
            <person name="Bader C.D."/>
            <person name="Loehr J."/>
            <person name="Walesch S."/>
            <person name="Walt C."/>
            <person name="Boldt J."/>
            <person name="Bunk B."/>
            <person name="Haeckl F.J.F.P.J."/>
            <person name="Gunesch A.P."/>
            <person name="Birkelbach J."/>
            <person name="Nuebel U."/>
            <person name="Pietschmann T."/>
            <person name="Bach T."/>
            <person name="Mueller R."/>
        </authorList>
    </citation>
    <scope>NUCLEOTIDE SEQUENCE [LARGE SCALE GENOMIC DNA]</scope>
    <source>
        <strain evidence="2 3">MSr11954</strain>
    </source>
</reference>
<organism evidence="2 3">
    <name type="scientific">Pendulispora albinea</name>
    <dbReference type="NCBI Taxonomy" id="2741071"/>
    <lineage>
        <taxon>Bacteria</taxon>
        <taxon>Pseudomonadati</taxon>
        <taxon>Myxococcota</taxon>
        <taxon>Myxococcia</taxon>
        <taxon>Myxococcales</taxon>
        <taxon>Sorangiineae</taxon>
        <taxon>Pendulisporaceae</taxon>
        <taxon>Pendulispora</taxon>
    </lineage>
</organism>
<keyword evidence="2" id="KW-0808">Transferase</keyword>
<dbReference type="CDD" id="cd00609">
    <property type="entry name" value="AAT_like"/>
    <property type="match status" value="1"/>
</dbReference>
<dbReference type="Gene3D" id="3.90.1150.10">
    <property type="entry name" value="Aspartate Aminotransferase, domain 1"/>
    <property type="match status" value="1"/>
</dbReference>
<keyword evidence="2" id="KW-0032">Aminotransferase</keyword>
<dbReference type="EMBL" id="CP089984">
    <property type="protein sequence ID" value="WXB17491.1"/>
    <property type="molecule type" value="Genomic_DNA"/>
</dbReference>
<dbReference type="Gene3D" id="3.40.640.10">
    <property type="entry name" value="Type I PLP-dependent aspartate aminotransferase-like (Major domain)"/>
    <property type="match status" value="1"/>
</dbReference>
<dbReference type="SUPFAM" id="SSF53383">
    <property type="entry name" value="PLP-dependent transferases"/>
    <property type="match status" value="1"/>
</dbReference>
<dbReference type="Pfam" id="PF00155">
    <property type="entry name" value="Aminotran_1_2"/>
    <property type="match status" value="1"/>
</dbReference>
<proteinExistence type="predicted"/>
<dbReference type="Proteomes" id="UP001370348">
    <property type="component" value="Chromosome"/>
</dbReference>
<feature type="domain" description="Aminotransferase class I/classII large" evidence="1">
    <location>
        <begin position="53"/>
        <end position="353"/>
    </location>
</feature>
<dbReference type="InterPro" id="IPR004839">
    <property type="entry name" value="Aminotransferase_I/II_large"/>
</dbReference>
<dbReference type="PANTHER" id="PTHR43510:SF1">
    <property type="entry name" value="AMINOTRANSFERASE FUNCTION, HYPOTHETICAL (EUROFUNG)"/>
    <property type="match status" value="1"/>
</dbReference>
<dbReference type="RefSeq" id="WP_394827125.1">
    <property type="nucleotide sequence ID" value="NZ_CP089984.1"/>
</dbReference>
<dbReference type="InterPro" id="IPR015421">
    <property type="entry name" value="PyrdxlP-dep_Trfase_major"/>
</dbReference>
<dbReference type="InterPro" id="IPR015422">
    <property type="entry name" value="PyrdxlP-dep_Trfase_small"/>
</dbReference>
<gene>
    <name evidence="2" type="ORF">LZC94_09455</name>
</gene>
<name>A0ABZ2M5I4_9BACT</name>
<evidence type="ECO:0000313" key="3">
    <source>
        <dbReference type="Proteomes" id="UP001370348"/>
    </source>
</evidence>
<dbReference type="InterPro" id="IPR015424">
    <property type="entry name" value="PyrdxlP-dep_Trfase"/>
</dbReference>
<sequence>MMPLESKLERFFAIWEFKVDYILGASDVDGYPLAELLRLADGDSLDRWSSLTLGYTETAGHPALRAEIARQYETATADDIVVCGGGAVEALYLSMHTLVDTGSHLVVVWPAFESLTKVALAAGAEVTLVPLLAEAGWELDLDAVRRALRPNTRAIVMNYPHNPTGAQLSRAAFQTLIQLARERGIPIVSDEVYRFMELDPALRLPAAADLDERSISVGVMSKAYGLAGLRVGWLACRDPELRRRIVAMKDFTTVCCSAPSEILALMALRAREQVVARCNRIVTDNLAHVDAFFHRWEGLFSWVRPKGGTVGFPLLKSPIPIGDFVTELVEQEGVLLLPGHVFDHPENRFRIGLGRRSLPRALERLDAFVSRRFGSSAR</sequence>
<accession>A0ABZ2M5I4</accession>
<evidence type="ECO:0000313" key="2">
    <source>
        <dbReference type="EMBL" id="WXB17491.1"/>
    </source>
</evidence>